<dbReference type="EMBL" id="HBIZ01009010">
    <property type="protein sequence ID" value="CAE0752670.1"/>
    <property type="molecule type" value="Transcribed_RNA"/>
</dbReference>
<reference evidence="1" key="1">
    <citation type="submission" date="2021-01" db="EMBL/GenBank/DDBJ databases">
        <authorList>
            <person name="Corre E."/>
            <person name="Pelletier E."/>
            <person name="Niang G."/>
            <person name="Scheremetjew M."/>
            <person name="Finn R."/>
            <person name="Kale V."/>
            <person name="Holt S."/>
            <person name="Cochrane G."/>
            <person name="Meng A."/>
            <person name="Brown T."/>
            <person name="Cohen L."/>
        </authorList>
    </citation>
    <scope>NUCLEOTIDE SEQUENCE</scope>
    <source>
        <strain evidence="1">CCMP645</strain>
    </source>
</reference>
<sequence length="312" mass="35498">MSSVSQKRPAIILSITYHQYRADEPAETGGWIRSSNTVAPLALKLRALENFGWVGRLTAARRLSVSLCLKGLQCKKIVPRALRQMFPAHLHSCLEEPGGRRHGTEAVCAFRFILENLKRSDWTAVFFAHGDIAYNPSHARSFRALGEYIARPAATWAWANSPSSPPGSENFLFCGCDVVHETLWPEYRWRWAMHASVRRFLNHSLAVGRDFQWPRAFMFGVDRRSVVRHSSGYYEQLYQLARRGASVRRDDDRTESHNPNAFGHVLERLPFFLFAHTFEESAQLASRPACTSDALDRNHPRIRTPCSLDGAM</sequence>
<organism evidence="1">
    <name type="scientific">Chrysotila carterae</name>
    <name type="common">Marine alga</name>
    <name type="synonym">Syracosphaera carterae</name>
    <dbReference type="NCBI Taxonomy" id="13221"/>
    <lineage>
        <taxon>Eukaryota</taxon>
        <taxon>Haptista</taxon>
        <taxon>Haptophyta</taxon>
        <taxon>Prymnesiophyceae</taxon>
        <taxon>Isochrysidales</taxon>
        <taxon>Isochrysidaceae</taxon>
        <taxon>Chrysotila</taxon>
    </lineage>
</organism>
<proteinExistence type="predicted"/>
<protein>
    <submittedName>
        <fullName evidence="1">Uncharacterized protein</fullName>
    </submittedName>
</protein>
<name>A0A7S4EUD4_CHRCT</name>
<accession>A0A7S4EUD4</accession>
<evidence type="ECO:0000313" key="1">
    <source>
        <dbReference type="EMBL" id="CAE0752670.1"/>
    </source>
</evidence>
<dbReference type="AlphaFoldDB" id="A0A7S4EUD4"/>
<gene>
    <name evidence="1" type="ORF">PCAR00345_LOCUS5257</name>
</gene>